<proteinExistence type="predicted"/>
<gene>
    <name evidence="1" type="ORF">H1R20_g14171</name>
</gene>
<comment type="caution">
    <text evidence="1">The sequence shown here is derived from an EMBL/GenBank/DDBJ whole genome shotgun (WGS) entry which is preliminary data.</text>
</comment>
<protein>
    <submittedName>
        <fullName evidence="1">Uncharacterized protein</fullName>
    </submittedName>
</protein>
<organism evidence="1 2">
    <name type="scientific">Candolleomyces eurysporus</name>
    <dbReference type="NCBI Taxonomy" id="2828524"/>
    <lineage>
        <taxon>Eukaryota</taxon>
        <taxon>Fungi</taxon>
        <taxon>Dikarya</taxon>
        <taxon>Basidiomycota</taxon>
        <taxon>Agaricomycotina</taxon>
        <taxon>Agaricomycetes</taxon>
        <taxon>Agaricomycetidae</taxon>
        <taxon>Agaricales</taxon>
        <taxon>Agaricineae</taxon>
        <taxon>Psathyrellaceae</taxon>
        <taxon>Candolleomyces</taxon>
    </lineage>
</organism>
<feature type="non-terminal residue" evidence="1">
    <location>
        <position position="1"/>
    </location>
</feature>
<accession>A0A9W8IU37</accession>
<sequence>MSSPNVQLPRNLARPPFAEVSRDSIMAAAPELASVPVEYIRRGLRPKANQHLEPSQVPDADLHTPFTITLVYFRASTRGPTTADLPNTCSSRIGFKIPILQRAPDDLPGAFSGSGLALCIVTPTAPSLIAGRLYHHFASAAPHAAFSSSFLHFAPVHVPSSA</sequence>
<reference evidence="1" key="1">
    <citation type="submission" date="2022-06" db="EMBL/GenBank/DDBJ databases">
        <title>Genome Sequence of Candolleomyces eurysporus.</title>
        <authorList>
            <person name="Buettner E."/>
        </authorList>
    </citation>
    <scope>NUCLEOTIDE SEQUENCE</scope>
    <source>
        <strain evidence="1">VTCC 930004</strain>
    </source>
</reference>
<dbReference type="EMBL" id="JANBPK010001473">
    <property type="protein sequence ID" value="KAJ2922887.1"/>
    <property type="molecule type" value="Genomic_DNA"/>
</dbReference>
<name>A0A9W8IU37_9AGAR</name>
<dbReference type="Proteomes" id="UP001140091">
    <property type="component" value="Unassembled WGS sequence"/>
</dbReference>
<evidence type="ECO:0000313" key="1">
    <source>
        <dbReference type="EMBL" id="KAJ2922887.1"/>
    </source>
</evidence>
<evidence type="ECO:0000313" key="2">
    <source>
        <dbReference type="Proteomes" id="UP001140091"/>
    </source>
</evidence>
<keyword evidence="2" id="KW-1185">Reference proteome</keyword>
<dbReference type="OrthoDB" id="3057316at2759"/>
<dbReference type="AlphaFoldDB" id="A0A9W8IU37"/>